<dbReference type="OMA" id="WNTETPV"/>
<evidence type="ECO:0000313" key="4">
    <source>
        <dbReference type="Proteomes" id="UP000012174"/>
    </source>
</evidence>
<organism evidence="3 4">
    <name type="scientific">Eutypa lata (strain UCR-EL1)</name>
    <name type="common">Grapevine dieback disease fungus</name>
    <name type="synonym">Eutypa armeniacae</name>
    <dbReference type="NCBI Taxonomy" id="1287681"/>
    <lineage>
        <taxon>Eukaryota</taxon>
        <taxon>Fungi</taxon>
        <taxon>Dikarya</taxon>
        <taxon>Ascomycota</taxon>
        <taxon>Pezizomycotina</taxon>
        <taxon>Sordariomycetes</taxon>
        <taxon>Xylariomycetidae</taxon>
        <taxon>Xylariales</taxon>
        <taxon>Diatrypaceae</taxon>
        <taxon>Eutypa</taxon>
    </lineage>
</organism>
<feature type="compositionally biased region" description="Acidic residues" evidence="1">
    <location>
        <begin position="119"/>
        <end position="133"/>
    </location>
</feature>
<reference evidence="4" key="1">
    <citation type="journal article" date="2013" name="Genome Announc.">
        <title>Draft genome sequence of the grapevine dieback fungus Eutypa lata UCR-EL1.</title>
        <authorList>
            <person name="Blanco-Ulate B."/>
            <person name="Rolshausen P.E."/>
            <person name="Cantu D."/>
        </authorList>
    </citation>
    <scope>NUCLEOTIDE SEQUENCE [LARGE SCALE GENOMIC DNA]</scope>
    <source>
        <strain evidence="4">UCR-EL1</strain>
    </source>
</reference>
<dbReference type="GO" id="GO:0042273">
    <property type="term" value="P:ribosomal large subunit biogenesis"/>
    <property type="evidence" value="ECO:0007669"/>
    <property type="project" value="TreeGrafter"/>
</dbReference>
<dbReference type="PANTHER" id="PTHR13182:SF8">
    <property type="entry name" value="CYTOPLASMIC 60S SUBUNIT BIOGENESIS FACTOR ZNF622"/>
    <property type="match status" value="1"/>
</dbReference>
<protein>
    <submittedName>
        <fullName evidence="3">Putative pre-60s factor protein</fullName>
    </submittedName>
</protein>
<dbReference type="HOGENOM" id="CLU_018787_2_0_1"/>
<evidence type="ECO:0000259" key="2">
    <source>
        <dbReference type="Pfam" id="PF12756"/>
    </source>
</evidence>
<dbReference type="Pfam" id="PF12756">
    <property type="entry name" value="zf-C2H2_2"/>
    <property type="match status" value="1"/>
</dbReference>
<dbReference type="STRING" id="1287681.M7T949"/>
<dbReference type="OrthoDB" id="19329at2759"/>
<dbReference type="InterPro" id="IPR041661">
    <property type="entry name" value="ZN622/Rei1/Reh1_Znf-C2H2"/>
</dbReference>
<dbReference type="SUPFAM" id="SSF57667">
    <property type="entry name" value="beta-beta-alpha zinc fingers"/>
    <property type="match status" value="1"/>
</dbReference>
<proteinExistence type="predicted"/>
<evidence type="ECO:0000313" key="3">
    <source>
        <dbReference type="EMBL" id="EMR63150.1"/>
    </source>
</evidence>
<dbReference type="InterPro" id="IPR040025">
    <property type="entry name" value="Znf622/Rei1/Reh1"/>
</dbReference>
<sequence length="325" mass="37152">MAELPFQTAFDSEKPMIFDASKCLFCNTISKDTEDNYQHMQKHHGLFIPYRNKLIVDLDSLLEYLHLIIFEYSECIYCHTQRNTAQAAQQHMLGKGHCKFDISQDSEFSEFYDLDGPDNTDSDLEFDSDEERDSQETQLELWRRSDNKPTQVDDASIRLPSGRIVSNRSTPAPRHPSRRPLQPPASSTKPQHHHIQSIPVASQDSSTTPRSGQQQTQQQSRKDAAAAASTAPPPSETLERHDRRATHLAVQLASMRVNDQRALAHLSAPEQRTVLLYARRETERAKRSENRFRGHMDGLGNLQMKERFVNDVPGGKSHKNRFFAQ</sequence>
<feature type="domain" description="ZN622/Rei1/Reh1 zinc finger C2H2-type" evidence="2">
    <location>
        <begin position="22"/>
        <end position="114"/>
    </location>
</feature>
<feature type="region of interest" description="Disordered" evidence="1">
    <location>
        <begin position="119"/>
        <end position="243"/>
    </location>
</feature>
<dbReference type="GO" id="GO:0030687">
    <property type="term" value="C:preribosome, large subunit precursor"/>
    <property type="evidence" value="ECO:0007669"/>
    <property type="project" value="TreeGrafter"/>
</dbReference>
<evidence type="ECO:0000256" key="1">
    <source>
        <dbReference type="SAM" id="MobiDB-lite"/>
    </source>
</evidence>
<dbReference type="eggNOG" id="KOG2785">
    <property type="taxonomic scope" value="Eukaryota"/>
</dbReference>
<dbReference type="InterPro" id="IPR036236">
    <property type="entry name" value="Znf_C2H2_sf"/>
</dbReference>
<dbReference type="KEGG" id="ela:UCREL1_9908"/>
<feature type="compositionally biased region" description="Low complexity" evidence="1">
    <location>
        <begin position="205"/>
        <end position="230"/>
    </location>
</feature>
<dbReference type="AlphaFoldDB" id="M7T949"/>
<dbReference type="Proteomes" id="UP000012174">
    <property type="component" value="Unassembled WGS sequence"/>
</dbReference>
<dbReference type="EMBL" id="KB707264">
    <property type="protein sequence ID" value="EMR63150.1"/>
    <property type="molecule type" value="Genomic_DNA"/>
</dbReference>
<accession>M7T949</accession>
<name>M7T949_EUTLA</name>
<dbReference type="PANTHER" id="PTHR13182">
    <property type="entry name" value="ZINC FINGER PROTEIN 622"/>
    <property type="match status" value="1"/>
</dbReference>
<gene>
    <name evidence="3" type="ORF">UCREL1_9908</name>
</gene>
<keyword evidence="4" id="KW-1185">Reference proteome</keyword>